<protein>
    <submittedName>
        <fullName evidence="1">Uncharacterized protein</fullName>
    </submittedName>
</protein>
<accession>A0ACC2GQG1</accession>
<evidence type="ECO:0000313" key="1">
    <source>
        <dbReference type="EMBL" id="KAJ8005852.1"/>
    </source>
</evidence>
<sequence length="98" mass="11084">MLEDKALVDKKDTTRRKWNKGPAGQRHTDVCHPVIERGDSQSVGEHTLQAHKKQPSREGHAGTNIVERLSMVHLPMEGNTLAIRSTHWNGKHTFNTKN</sequence>
<dbReference type="EMBL" id="CM055737">
    <property type="protein sequence ID" value="KAJ8005852.1"/>
    <property type="molecule type" value="Genomic_DNA"/>
</dbReference>
<feature type="non-terminal residue" evidence="1">
    <location>
        <position position="98"/>
    </location>
</feature>
<name>A0ACC2GQG1_DALPE</name>
<gene>
    <name evidence="1" type="ORF">DPEC_G00122220</name>
</gene>
<keyword evidence="2" id="KW-1185">Reference proteome</keyword>
<organism evidence="1 2">
    <name type="scientific">Dallia pectoralis</name>
    <name type="common">Alaska blackfish</name>
    <dbReference type="NCBI Taxonomy" id="75939"/>
    <lineage>
        <taxon>Eukaryota</taxon>
        <taxon>Metazoa</taxon>
        <taxon>Chordata</taxon>
        <taxon>Craniata</taxon>
        <taxon>Vertebrata</taxon>
        <taxon>Euteleostomi</taxon>
        <taxon>Actinopterygii</taxon>
        <taxon>Neopterygii</taxon>
        <taxon>Teleostei</taxon>
        <taxon>Protacanthopterygii</taxon>
        <taxon>Esociformes</taxon>
        <taxon>Umbridae</taxon>
        <taxon>Dallia</taxon>
    </lineage>
</organism>
<reference evidence="1" key="1">
    <citation type="submission" date="2021-05" db="EMBL/GenBank/DDBJ databases">
        <authorList>
            <person name="Pan Q."/>
            <person name="Jouanno E."/>
            <person name="Zahm M."/>
            <person name="Klopp C."/>
            <person name="Cabau C."/>
            <person name="Louis A."/>
            <person name="Berthelot C."/>
            <person name="Parey E."/>
            <person name="Roest Crollius H."/>
            <person name="Montfort J."/>
            <person name="Robinson-Rechavi M."/>
            <person name="Bouchez O."/>
            <person name="Lampietro C."/>
            <person name="Lopez Roques C."/>
            <person name="Donnadieu C."/>
            <person name="Postlethwait J."/>
            <person name="Bobe J."/>
            <person name="Dillon D."/>
            <person name="Chandos A."/>
            <person name="von Hippel F."/>
            <person name="Guiguen Y."/>
        </authorList>
    </citation>
    <scope>NUCLEOTIDE SEQUENCE</scope>
    <source>
        <strain evidence="1">YG-Jan2019</strain>
    </source>
</reference>
<evidence type="ECO:0000313" key="2">
    <source>
        <dbReference type="Proteomes" id="UP001157502"/>
    </source>
</evidence>
<comment type="caution">
    <text evidence="1">The sequence shown here is derived from an EMBL/GenBank/DDBJ whole genome shotgun (WGS) entry which is preliminary data.</text>
</comment>
<dbReference type="Proteomes" id="UP001157502">
    <property type="component" value="Chromosome 10"/>
</dbReference>
<proteinExistence type="predicted"/>